<sequence>MYCCAAIRPASIVAALNKFYSIGVIIVDAVLEEIRMGLETNSIFEVQRRFAFVLFLGELYIYRITNSQVIFDTLYLLITFQQQQFSNSVSTKLSFDPFLQSDSENKFSSGDYFRSPQQFRVTLVCSLLQICGRFFKMNRNRKRLDRFMMYFQRFVLVTKAKAEKALDIDTEFAVEEIFDVLRPRVRHYKLLKDIDTAIKALYEDFGDDGFGGGNNGKALLHKDQLVPKEKWVEMTKVGNGGERYFDE</sequence>
<feature type="non-terminal residue" evidence="2">
    <location>
        <position position="247"/>
    </location>
</feature>
<dbReference type="SUPFAM" id="SSF48371">
    <property type="entry name" value="ARM repeat"/>
    <property type="match status" value="1"/>
</dbReference>
<dbReference type="PANTHER" id="PTHR12839">
    <property type="entry name" value="NONSENSE-MEDIATED MRNA DECAY PROTEIN 2 UP-FRAMESHIFT SUPPRESSOR 2"/>
    <property type="match status" value="1"/>
</dbReference>
<evidence type="ECO:0000313" key="3">
    <source>
        <dbReference type="Proteomes" id="UP001439008"/>
    </source>
</evidence>
<accession>A0ABV2ATA1</accession>
<gene>
    <name evidence="2" type="primary">UPF2_1</name>
    <name evidence="2" type="ORF">MHBO_004430</name>
</gene>
<dbReference type="Pfam" id="PF02854">
    <property type="entry name" value="MIF4G"/>
    <property type="match status" value="1"/>
</dbReference>
<evidence type="ECO:0000259" key="1">
    <source>
        <dbReference type="Pfam" id="PF02854"/>
    </source>
</evidence>
<dbReference type="InterPro" id="IPR003890">
    <property type="entry name" value="MIF4G-like_typ-3"/>
</dbReference>
<dbReference type="EMBL" id="JBDODL010003988">
    <property type="protein sequence ID" value="MES1922900.1"/>
    <property type="molecule type" value="Genomic_DNA"/>
</dbReference>
<protein>
    <submittedName>
        <fullName evidence="2">Regulator of nonsense transcripts upf2</fullName>
    </submittedName>
</protein>
<dbReference type="PANTHER" id="PTHR12839:SF7">
    <property type="entry name" value="REGULATOR OF NONSENSE TRANSCRIPTS 2"/>
    <property type="match status" value="1"/>
</dbReference>
<dbReference type="InterPro" id="IPR016024">
    <property type="entry name" value="ARM-type_fold"/>
</dbReference>
<feature type="domain" description="MIF4G" evidence="1">
    <location>
        <begin position="10"/>
        <end position="183"/>
    </location>
</feature>
<proteinExistence type="predicted"/>
<organism evidence="2 3">
    <name type="scientific">Bonamia ostreae</name>
    <dbReference type="NCBI Taxonomy" id="126728"/>
    <lineage>
        <taxon>Eukaryota</taxon>
        <taxon>Sar</taxon>
        <taxon>Rhizaria</taxon>
        <taxon>Endomyxa</taxon>
        <taxon>Ascetosporea</taxon>
        <taxon>Haplosporida</taxon>
        <taxon>Bonamia</taxon>
    </lineage>
</organism>
<dbReference type="Gene3D" id="1.25.40.180">
    <property type="match status" value="1"/>
</dbReference>
<keyword evidence="3" id="KW-1185">Reference proteome</keyword>
<name>A0ABV2ATA1_9EUKA</name>
<evidence type="ECO:0000313" key="2">
    <source>
        <dbReference type="EMBL" id="MES1922900.1"/>
    </source>
</evidence>
<dbReference type="Proteomes" id="UP001439008">
    <property type="component" value="Unassembled WGS sequence"/>
</dbReference>
<reference evidence="2 3" key="1">
    <citation type="journal article" date="2024" name="BMC Biol.">
        <title>Comparative genomics of Ascetosporea gives new insight into the evolutionary basis for animal parasitism in Rhizaria.</title>
        <authorList>
            <person name="Hiltunen Thoren M."/>
            <person name="Onut-Brannstrom I."/>
            <person name="Alfjorden A."/>
            <person name="Peckova H."/>
            <person name="Swords F."/>
            <person name="Hooper C."/>
            <person name="Holzer A.S."/>
            <person name="Bass D."/>
            <person name="Burki F."/>
        </authorList>
    </citation>
    <scope>NUCLEOTIDE SEQUENCE [LARGE SCALE GENOMIC DNA]</scope>
    <source>
        <strain evidence="2">20-A016</strain>
    </source>
</reference>
<comment type="caution">
    <text evidence="2">The sequence shown here is derived from an EMBL/GenBank/DDBJ whole genome shotgun (WGS) entry which is preliminary data.</text>
</comment>
<dbReference type="InterPro" id="IPR039762">
    <property type="entry name" value="Nmd2/UPF2"/>
</dbReference>